<feature type="transmembrane region" description="Helical" evidence="1">
    <location>
        <begin position="7"/>
        <end position="25"/>
    </location>
</feature>
<evidence type="ECO:0000256" key="1">
    <source>
        <dbReference type="SAM" id="Phobius"/>
    </source>
</evidence>
<gene>
    <name evidence="2" type="ORF">CWD77_02380</name>
</gene>
<proteinExistence type="predicted"/>
<organism evidence="2 3">
    <name type="scientific">Rhodohalobacter barkolensis</name>
    <dbReference type="NCBI Taxonomy" id="2053187"/>
    <lineage>
        <taxon>Bacteria</taxon>
        <taxon>Pseudomonadati</taxon>
        <taxon>Balneolota</taxon>
        <taxon>Balneolia</taxon>
        <taxon>Balneolales</taxon>
        <taxon>Balneolaceae</taxon>
        <taxon>Rhodohalobacter</taxon>
    </lineage>
</organism>
<keyword evidence="1" id="KW-0812">Transmembrane</keyword>
<reference evidence="2 3" key="1">
    <citation type="submission" date="2017-11" db="EMBL/GenBank/DDBJ databases">
        <title>Rhodohalobacter 15182 sp. nov., isolated from a salt lake.</title>
        <authorList>
            <person name="Han S."/>
        </authorList>
    </citation>
    <scope>NUCLEOTIDE SEQUENCE [LARGE SCALE GENOMIC DNA]</scope>
    <source>
        <strain evidence="2 3">15182</strain>
    </source>
</reference>
<feature type="transmembrane region" description="Helical" evidence="1">
    <location>
        <begin position="45"/>
        <end position="62"/>
    </location>
</feature>
<keyword evidence="1" id="KW-1133">Transmembrane helix</keyword>
<keyword evidence="3" id="KW-1185">Reference proteome</keyword>
<name>A0A2N0VJG7_9BACT</name>
<accession>A0A2N0VJG7</accession>
<dbReference type="RefSeq" id="WP_101071627.1">
    <property type="nucleotide sequence ID" value="NZ_PISP01000001.1"/>
</dbReference>
<evidence type="ECO:0000313" key="2">
    <source>
        <dbReference type="EMBL" id="PKD44336.1"/>
    </source>
</evidence>
<dbReference type="Proteomes" id="UP000233398">
    <property type="component" value="Unassembled WGS sequence"/>
</dbReference>
<protein>
    <recommendedName>
        <fullName evidence="4">Transglycosylase</fullName>
    </recommendedName>
</protein>
<comment type="caution">
    <text evidence="2">The sequence shown here is derived from an EMBL/GenBank/DDBJ whole genome shotgun (WGS) entry which is preliminary data.</text>
</comment>
<evidence type="ECO:0000313" key="3">
    <source>
        <dbReference type="Proteomes" id="UP000233398"/>
    </source>
</evidence>
<evidence type="ECO:0008006" key="4">
    <source>
        <dbReference type="Google" id="ProtNLM"/>
    </source>
</evidence>
<dbReference type="OrthoDB" id="1525139at2"/>
<dbReference type="AlphaFoldDB" id="A0A2N0VJG7"/>
<keyword evidence="1" id="KW-0472">Membrane</keyword>
<sequence length="65" mass="6941">MKQTLGGILSIGGLIGVIFFGYQYMQDSETFSVLGADVAVSSGDYVPILISLIVLIVGILIYRSK</sequence>
<dbReference type="EMBL" id="PISP01000001">
    <property type="protein sequence ID" value="PKD44336.1"/>
    <property type="molecule type" value="Genomic_DNA"/>
</dbReference>